<dbReference type="Proteomes" id="UP001519363">
    <property type="component" value="Unassembled WGS sequence"/>
</dbReference>
<organism evidence="2 3">
    <name type="scientific">Crossiella equi</name>
    <dbReference type="NCBI Taxonomy" id="130796"/>
    <lineage>
        <taxon>Bacteria</taxon>
        <taxon>Bacillati</taxon>
        <taxon>Actinomycetota</taxon>
        <taxon>Actinomycetes</taxon>
        <taxon>Pseudonocardiales</taxon>
        <taxon>Pseudonocardiaceae</taxon>
        <taxon>Crossiella</taxon>
    </lineage>
</organism>
<accession>A0ABS5AMG5</accession>
<feature type="region of interest" description="Disordered" evidence="1">
    <location>
        <begin position="77"/>
        <end position="103"/>
    </location>
</feature>
<protein>
    <submittedName>
        <fullName evidence="2">Uncharacterized protein</fullName>
    </submittedName>
</protein>
<comment type="caution">
    <text evidence="2">The sequence shown here is derived from an EMBL/GenBank/DDBJ whole genome shotgun (WGS) entry which is preliminary data.</text>
</comment>
<evidence type="ECO:0000313" key="2">
    <source>
        <dbReference type="EMBL" id="MBP2477751.1"/>
    </source>
</evidence>
<dbReference type="RefSeq" id="WP_143342973.1">
    <property type="nucleotide sequence ID" value="NZ_JAGIOO010000001.1"/>
</dbReference>
<reference evidence="2 3" key="1">
    <citation type="submission" date="2021-03" db="EMBL/GenBank/DDBJ databases">
        <title>Sequencing the genomes of 1000 actinobacteria strains.</title>
        <authorList>
            <person name="Klenk H.-P."/>
        </authorList>
    </citation>
    <scope>NUCLEOTIDE SEQUENCE [LARGE SCALE GENOMIC DNA]</scope>
    <source>
        <strain evidence="2 3">DSM 44580</strain>
    </source>
</reference>
<gene>
    <name evidence="2" type="ORF">JOF53_006623</name>
</gene>
<evidence type="ECO:0000313" key="3">
    <source>
        <dbReference type="Proteomes" id="UP001519363"/>
    </source>
</evidence>
<evidence type="ECO:0000256" key="1">
    <source>
        <dbReference type="SAM" id="MobiDB-lite"/>
    </source>
</evidence>
<dbReference type="EMBL" id="JAGIOO010000001">
    <property type="protein sequence ID" value="MBP2477751.1"/>
    <property type="molecule type" value="Genomic_DNA"/>
</dbReference>
<keyword evidence="3" id="KW-1185">Reference proteome</keyword>
<sequence>MRKSSVSASSRVRQERRWTSSIFSVERKFATSALSQESPIDPVEGGNPLSANCSANRTAVRGRSAVAVVAGDLVGEGVEDRGEPEDGLADVARGTRLVDPSSS</sequence>
<proteinExistence type="predicted"/>
<name>A0ABS5AMG5_9PSEU</name>